<gene>
    <name evidence="3" type="ORF">QE424_002122</name>
</gene>
<sequence>MQRNCWKPPRAGKEEQASASSGLSPGVIVLLVVAALTVSLGFARLPDSLLGIGVVGVGVFLAISARICQAREQHQALCKALEGLRRG</sequence>
<feature type="region of interest" description="Disordered" evidence="1">
    <location>
        <begin position="1"/>
        <end position="22"/>
    </location>
</feature>
<evidence type="ECO:0000313" key="3">
    <source>
        <dbReference type="EMBL" id="MDQ1108963.1"/>
    </source>
</evidence>
<keyword evidence="2" id="KW-0812">Transmembrane</keyword>
<organism evidence="3 4">
    <name type="scientific">Stenotrophomonas rhizophila</name>
    <dbReference type="NCBI Taxonomy" id="216778"/>
    <lineage>
        <taxon>Bacteria</taxon>
        <taxon>Pseudomonadati</taxon>
        <taxon>Pseudomonadota</taxon>
        <taxon>Gammaproteobacteria</taxon>
        <taxon>Lysobacterales</taxon>
        <taxon>Lysobacteraceae</taxon>
        <taxon>Stenotrophomonas</taxon>
    </lineage>
</organism>
<protein>
    <submittedName>
        <fullName evidence="3">Uncharacterized protein</fullName>
    </submittedName>
</protein>
<dbReference type="Proteomes" id="UP001226084">
    <property type="component" value="Unassembled WGS sequence"/>
</dbReference>
<dbReference type="AlphaFoldDB" id="A0AAP5EEP5"/>
<evidence type="ECO:0000256" key="1">
    <source>
        <dbReference type="SAM" id="MobiDB-lite"/>
    </source>
</evidence>
<keyword evidence="2" id="KW-0472">Membrane</keyword>
<evidence type="ECO:0000256" key="2">
    <source>
        <dbReference type="SAM" id="Phobius"/>
    </source>
</evidence>
<reference evidence="3" key="1">
    <citation type="submission" date="2023-07" db="EMBL/GenBank/DDBJ databases">
        <title>Functional and genomic diversity of the sorghum phyllosphere microbiome.</title>
        <authorList>
            <person name="Shade A."/>
        </authorList>
    </citation>
    <scope>NUCLEOTIDE SEQUENCE</scope>
    <source>
        <strain evidence="3">SORGH_AS_0457</strain>
    </source>
</reference>
<keyword evidence="2" id="KW-1133">Transmembrane helix</keyword>
<feature type="transmembrane region" description="Helical" evidence="2">
    <location>
        <begin position="49"/>
        <end position="68"/>
    </location>
</feature>
<accession>A0AAP5EEP5</accession>
<name>A0AAP5EEP5_9GAMM</name>
<dbReference type="EMBL" id="JAUTAS010000001">
    <property type="protein sequence ID" value="MDQ1108963.1"/>
    <property type="molecule type" value="Genomic_DNA"/>
</dbReference>
<proteinExistence type="predicted"/>
<feature type="transmembrane region" description="Helical" evidence="2">
    <location>
        <begin position="21"/>
        <end position="43"/>
    </location>
</feature>
<comment type="caution">
    <text evidence="3">The sequence shown here is derived from an EMBL/GenBank/DDBJ whole genome shotgun (WGS) entry which is preliminary data.</text>
</comment>
<dbReference type="KEGG" id="srh:BAY15_1636"/>
<evidence type="ECO:0000313" key="4">
    <source>
        <dbReference type="Proteomes" id="UP001226084"/>
    </source>
</evidence>